<protein>
    <recommendedName>
        <fullName evidence="3">DUF1127 domain-containing protein</fullName>
    </recommendedName>
</protein>
<dbReference type="RefSeq" id="WP_025048806.1">
    <property type="nucleotide sequence ID" value="NZ_QBKU01000002.1"/>
</dbReference>
<reference evidence="1 2" key="1">
    <citation type="submission" date="2018-04" db="EMBL/GenBank/DDBJ databases">
        <title>Genomic Encyclopedia of Archaeal and Bacterial Type Strains, Phase II (KMG-II): from individual species to whole genera.</title>
        <authorList>
            <person name="Goeker M."/>
        </authorList>
    </citation>
    <scope>NUCLEOTIDE SEQUENCE [LARGE SCALE GENOMIC DNA]</scope>
    <source>
        <strain evidence="1 2">DSM 12244</strain>
    </source>
</reference>
<comment type="caution">
    <text evidence="1">The sequence shown here is derived from an EMBL/GenBank/DDBJ whole genome shotgun (WGS) entry which is preliminary data.</text>
</comment>
<name>A0A2T6CIK3_9RHOB</name>
<sequence length="83" mass="9569">MAYNDIASPAEVLGREITMTRNLLDAIANSFFKFGRAIMTNSAGQRRIDRVERLRAKSDAELAELNIKRDDIVHYVFKDIYYV</sequence>
<dbReference type="EMBL" id="QBKU01000002">
    <property type="protein sequence ID" value="PTX75304.1"/>
    <property type="molecule type" value="Genomic_DNA"/>
</dbReference>
<proteinExistence type="predicted"/>
<evidence type="ECO:0000313" key="1">
    <source>
        <dbReference type="EMBL" id="PTX75304.1"/>
    </source>
</evidence>
<evidence type="ECO:0000313" key="2">
    <source>
        <dbReference type="Proteomes" id="UP000244092"/>
    </source>
</evidence>
<evidence type="ECO:0008006" key="3">
    <source>
        <dbReference type="Google" id="ProtNLM"/>
    </source>
</evidence>
<accession>A0A2T6CIK3</accession>
<organism evidence="1 2">
    <name type="scientific">Sulfitobacter mediterraneus</name>
    <dbReference type="NCBI Taxonomy" id="83219"/>
    <lineage>
        <taxon>Bacteria</taxon>
        <taxon>Pseudomonadati</taxon>
        <taxon>Pseudomonadota</taxon>
        <taxon>Alphaproteobacteria</taxon>
        <taxon>Rhodobacterales</taxon>
        <taxon>Roseobacteraceae</taxon>
        <taxon>Sulfitobacter</taxon>
    </lineage>
</organism>
<dbReference type="OrthoDB" id="7867799at2"/>
<dbReference type="Proteomes" id="UP000244092">
    <property type="component" value="Unassembled WGS sequence"/>
</dbReference>
<dbReference type="AlphaFoldDB" id="A0A2T6CIK3"/>
<gene>
    <name evidence="1" type="ORF">C8N31_102409</name>
</gene>